<dbReference type="Gene3D" id="3.60.10.10">
    <property type="entry name" value="Endonuclease/exonuclease/phosphatase"/>
    <property type="match status" value="1"/>
</dbReference>
<dbReference type="Proteomes" id="UP000694844">
    <property type="component" value="Chromosome 8"/>
</dbReference>
<evidence type="ECO:0000313" key="3">
    <source>
        <dbReference type="Proteomes" id="UP000694844"/>
    </source>
</evidence>
<feature type="compositionally biased region" description="Basic residues" evidence="2">
    <location>
        <begin position="543"/>
        <end position="554"/>
    </location>
</feature>
<feature type="compositionally biased region" description="Basic and acidic residues" evidence="2">
    <location>
        <begin position="404"/>
        <end position="423"/>
    </location>
</feature>
<gene>
    <name evidence="4 5" type="primary">LOC111109899</name>
</gene>
<evidence type="ECO:0000313" key="5">
    <source>
        <dbReference type="RefSeq" id="XP_022301871.1"/>
    </source>
</evidence>
<feature type="compositionally biased region" description="Basic and acidic residues" evidence="2">
    <location>
        <begin position="528"/>
        <end position="542"/>
    </location>
</feature>
<feature type="compositionally biased region" description="Acidic residues" evidence="2">
    <location>
        <begin position="424"/>
        <end position="443"/>
    </location>
</feature>
<feature type="compositionally biased region" description="Basic residues" evidence="2">
    <location>
        <begin position="460"/>
        <end position="470"/>
    </location>
</feature>
<evidence type="ECO:0000313" key="4">
    <source>
        <dbReference type="RefSeq" id="XP_022301869.1"/>
    </source>
</evidence>
<dbReference type="RefSeq" id="XP_022301869.1">
    <property type="nucleotide sequence ID" value="XM_022446161.1"/>
</dbReference>
<dbReference type="RefSeq" id="XP_022301871.1">
    <property type="nucleotide sequence ID" value="XM_022446163.1"/>
</dbReference>
<dbReference type="SUPFAM" id="SSF56219">
    <property type="entry name" value="DNase I-like"/>
    <property type="match status" value="1"/>
</dbReference>
<keyword evidence="1" id="KW-0175">Coiled coil</keyword>
<feature type="compositionally biased region" description="Basic and acidic residues" evidence="2">
    <location>
        <begin position="444"/>
        <end position="459"/>
    </location>
</feature>
<accession>A0A8B8BGD7</accession>
<feature type="compositionally biased region" description="Basic and acidic residues" evidence="2">
    <location>
        <begin position="640"/>
        <end position="651"/>
    </location>
</feature>
<feature type="compositionally biased region" description="Low complexity" evidence="2">
    <location>
        <begin position="600"/>
        <end position="610"/>
    </location>
</feature>
<feature type="compositionally biased region" description="Basic and acidic residues" evidence="2">
    <location>
        <begin position="502"/>
        <end position="517"/>
    </location>
</feature>
<name>A0A8B8BGD7_CRAVI</name>
<feature type="compositionally biased region" description="Basic and acidic residues" evidence="2">
    <location>
        <begin position="354"/>
        <end position="363"/>
    </location>
</feature>
<dbReference type="AlphaFoldDB" id="A0A8B8BGD7"/>
<feature type="compositionally biased region" description="Low complexity" evidence="2">
    <location>
        <begin position="394"/>
        <end position="403"/>
    </location>
</feature>
<feature type="compositionally biased region" description="Basic and acidic residues" evidence="2">
    <location>
        <begin position="370"/>
        <end position="393"/>
    </location>
</feature>
<proteinExistence type="predicted"/>
<feature type="coiled-coil region" evidence="1">
    <location>
        <begin position="251"/>
        <end position="292"/>
    </location>
</feature>
<evidence type="ECO:0000256" key="1">
    <source>
        <dbReference type="SAM" id="Coils"/>
    </source>
</evidence>
<keyword evidence="3" id="KW-1185">Reference proteome</keyword>
<reference evidence="4 5" key="1">
    <citation type="submission" date="2025-04" db="UniProtKB">
        <authorList>
            <consortium name="RefSeq"/>
        </authorList>
    </citation>
    <scope>IDENTIFICATION</scope>
    <source>
        <tissue evidence="4 5">Whole sample</tissue>
    </source>
</reference>
<dbReference type="KEGG" id="cvn:111109899"/>
<protein>
    <submittedName>
        <fullName evidence="4 5">Neurofilament medium polypeptide-like isoform X1</fullName>
    </submittedName>
</protein>
<evidence type="ECO:0000256" key="2">
    <source>
        <dbReference type="SAM" id="MobiDB-lite"/>
    </source>
</evidence>
<feature type="region of interest" description="Disordered" evidence="2">
    <location>
        <begin position="354"/>
        <end position="665"/>
    </location>
</feature>
<dbReference type="InterPro" id="IPR036691">
    <property type="entry name" value="Endo/exonu/phosph_ase_sf"/>
</dbReference>
<organism evidence="3 4">
    <name type="scientific">Crassostrea virginica</name>
    <name type="common">Eastern oyster</name>
    <dbReference type="NCBI Taxonomy" id="6565"/>
    <lineage>
        <taxon>Eukaryota</taxon>
        <taxon>Metazoa</taxon>
        <taxon>Spiralia</taxon>
        <taxon>Lophotrochozoa</taxon>
        <taxon>Mollusca</taxon>
        <taxon>Bivalvia</taxon>
        <taxon>Autobranchia</taxon>
        <taxon>Pteriomorphia</taxon>
        <taxon>Ostreida</taxon>
        <taxon>Ostreoidea</taxon>
        <taxon>Ostreidae</taxon>
        <taxon>Crassostrea</taxon>
    </lineage>
</organism>
<sequence>MGNKDSKFLEVYTVNMGARRKNQSETAIGWTQFRKEYLNRILELDAPDIVFVQEGTVNLLNEQNLLKYHTFPASGSTGIIIKKCIPYSLVKKDIFPKNIRERIQAITIEYQNISLCFASFHGETVKRKLGTKSEEKRVWDNLRDLICTLDKLRKESLFPIVVGGDFNLDVDLVRKAVEGIKNSSLLVESTDEAMDHDYDFFIITYDMKCECKRERQIKYFPKDNTLSQLKNPIIDHSPTRLVVKPLKMFEKKSTEAIIDSLKEEVHDLKEEMETLLDKRKDQLRLLKEFANECPSEKFEVVDINFEEFREITEPDEDDGLIGYRHVLFLMTQAKSYERNKETLTQMDFKIKAPLEESEKHEDLATGGKELSGEEKKNPTERATDGKSKRKEASSRSPAAPSTSGHEDVAQDMITGKRGEKKQEEEQEEQGQVEEDQEQEEQEQKEDSKDVSGEHGDKSKSTKKPTKGRKKGHEENLEDLATSGKELSGEEKKNPTGSPPELVYERASHEKSKRKEASSRSPAAPSTSGHEDVAQGEHGDNAKSTKKPTKGRKKGHEVTDEDLATGGTELAGEEKKNPTGSPPELVYERTKQGKIKRKEASSQSPAAPSTSGQEDVAQGEHEDNAKLTKGRKKGHVGTAVKEIEKRLRDMTVKEQSNTQKLKKKGK</sequence>
<dbReference type="GeneID" id="111109899"/>